<dbReference type="InterPro" id="IPR050195">
    <property type="entry name" value="Primate_lentivir_Gag_pol-like"/>
</dbReference>
<comment type="caution">
    <text evidence="7">The sequence shown here is derived from an EMBL/GenBank/DDBJ whole genome shotgun (WGS) entry which is preliminary data.</text>
</comment>
<dbReference type="AlphaFoldDB" id="A0A8K1FYM7"/>
<dbReference type="Pfam" id="PF00098">
    <property type="entry name" value="zf-CCHC"/>
    <property type="match status" value="1"/>
</dbReference>
<dbReference type="GO" id="GO:0008270">
    <property type="term" value="F:zinc ion binding"/>
    <property type="evidence" value="ECO:0007669"/>
    <property type="project" value="UniProtKB-KW"/>
</dbReference>
<evidence type="ECO:0000313" key="8">
    <source>
        <dbReference type="Proteomes" id="UP000796761"/>
    </source>
</evidence>
<evidence type="ECO:0000256" key="1">
    <source>
        <dbReference type="ARBA" id="ARBA00022723"/>
    </source>
</evidence>
<evidence type="ECO:0000313" key="7">
    <source>
        <dbReference type="EMBL" id="TRZ07551.1"/>
    </source>
</evidence>
<dbReference type="Gene3D" id="1.10.375.10">
    <property type="entry name" value="Human Immunodeficiency Virus Type 1 Capsid Protein"/>
    <property type="match status" value="1"/>
</dbReference>
<dbReference type="Gene3D" id="1.10.1200.30">
    <property type="match status" value="1"/>
</dbReference>
<feature type="compositionally biased region" description="Low complexity" evidence="5">
    <location>
        <begin position="30"/>
        <end position="41"/>
    </location>
</feature>
<keyword evidence="1" id="KW-0479">Metal-binding</keyword>
<protein>
    <recommendedName>
        <fullName evidence="6">CCHC-type domain-containing protein</fullName>
    </recommendedName>
</protein>
<dbReference type="Pfam" id="PF19317">
    <property type="entry name" value="Gag_p24_C"/>
    <property type="match status" value="1"/>
</dbReference>
<dbReference type="SUPFAM" id="SSF47943">
    <property type="entry name" value="Retrovirus capsid protein, N-terminal core domain"/>
    <property type="match status" value="1"/>
</dbReference>
<feature type="region of interest" description="Disordered" evidence="5">
    <location>
        <begin position="1"/>
        <end position="94"/>
    </location>
</feature>
<dbReference type="PANTHER" id="PTHR40389">
    <property type="entry name" value="ENDOGENOUS RETROVIRUS GROUP K MEMBER 24 GAG POLYPROTEIN-RELATED"/>
    <property type="match status" value="1"/>
</dbReference>
<evidence type="ECO:0000259" key="6">
    <source>
        <dbReference type="PROSITE" id="PS50158"/>
    </source>
</evidence>
<feature type="domain" description="CCHC-type" evidence="6">
    <location>
        <begin position="369"/>
        <end position="385"/>
    </location>
</feature>
<dbReference type="InterPro" id="IPR008919">
    <property type="entry name" value="Retrov_capsid_N"/>
</dbReference>
<dbReference type="Pfam" id="PF00607">
    <property type="entry name" value="Gag_p24"/>
    <property type="match status" value="1"/>
</dbReference>
<dbReference type="Gene3D" id="4.10.60.10">
    <property type="entry name" value="Zinc finger, CCHC-type"/>
    <property type="match status" value="1"/>
</dbReference>
<dbReference type="SUPFAM" id="SSF47353">
    <property type="entry name" value="Retrovirus capsid dimerization domain-like"/>
    <property type="match status" value="1"/>
</dbReference>
<keyword evidence="8" id="KW-1185">Reference proteome</keyword>
<proteinExistence type="predicted"/>
<keyword evidence="3" id="KW-0862">Zinc</keyword>
<evidence type="ECO:0000256" key="2">
    <source>
        <dbReference type="ARBA" id="ARBA00022771"/>
    </source>
</evidence>
<dbReference type="InterPro" id="IPR045345">
    <property type="entry name" value="Gag_p24_C"/>
</dbReference>
<dbReference type="InterPro" id="IPR001878">
    <property type="entry name" value="Znf_CCHC"/>
</dbReference>
<dbReference type="PANTHER" id="PTHR40389:SF3">
    <property type="entry name" value="IGE-BINDING PROTEIN"/>
    <property type="match status" value="1"/>
</dbReference>
<dbReference type="GO" id="GO:0016032">
    <property type="term" value="P:viral process"/>
    <property type="evidence" value="ECO:0007669"/>
    <property type="project" value="InterPro"/>
</dbReference>
<dbReference type="OrthoDB" id="9352756at2759"/>
<dbReference type="SUPFAM" id="SSF57756">
    <property type="entry name" value="Retrovirus zinc finger-like domains"/>
    <property type="match status" value="1"/>
</dbReference>
<gene>
    <name evidence="7" type="ORF">HGM15179_019553</name>
</gene>
<organism evidence="7 8">
    <name type="scientific">Zosterops borbonicus</name>
    <dbReference type="NCBI Taxonomy" id="364589"/>
    <lineage>
        <taxon>Eukaryota</taxon>
        <taxon>Metazoa</taxon>
        <taxon>Chordata</taxon>
        <taxon>Craniata</taxon>
        <taxon>Vertebrata</taxon>
        <taxon>Euteleostomi</taxon>
        <taxon>Archelosauria</taxon>
        <taxon>Archosauria</taxon>
        <taxon>Dinosauria</taxon>
        <taxon>Saurischia</taxon>
        <taxon>Theropoda</taxon>
        <taxon>Coelurosauria</taxon>
        <taxon>Aves</taxon>
        <taxon>Neognathae</taxon>
        <taxon>Neoaves</taxon>
        <taxon>Telluraves</taxon>
        <taxon>Australaves</taxon>
        <taxon>Passeriformes</taxon>
        <taxon>Sylvioidea</taxon>
        <taxon>Zosteropidae</taxon>
        <taxon>Zosterops</taxon>
    </lineage>
</organism>
<dbReference type="InterPro" id="IPR036875">
    <property type="entry name" value="Znf_CCHC_sf"/>
</dbReference>
<keyword evidence="2 4" id="KW-0863">Zinc-finger</keyword>
<dbReference type="SMART" id="SM00343">
    <property type="entry name" value="ZnF_C2HC"/>
    <property type="match status" value="1"/>
</dbReference>
<accession>A0A8K1FYM7</accession>
<feature type="region of interest" description="Disordered" evidence="5">
    <location>
        <begin position="395"/>
        <end position="418"/>
    </location>
</feature>
<evidence type="ECO:0000256" key="3">
    <source>
        <dbReference type="ARBA" id="ARBA00022833"/>
    </source>
</evidence>
<name>A0A8K1FYM7_9PASS</name>
<dbReference type="InterPro" id="IPR008916">
    <property type="entry name" value="Retrov_capsid_C"/>
</dbReference>
<reference evidence="7" key="1">
    <citation type="submission" date="2019-04" db="EMBL/GenBank/DDBJ databases">
        <title>Genome assembly of Zosterops borbonicus 15179.</title>
        <authorList>
            <person name="Leroy T."/>
            <person name="Anselmetti Y."/>
            <person name="Tilak M.-K."/>
            <person name="Nabholz B."/>
        </authorList>
    </citation>
    <scope>NUCLEOTIDE SEQUENCE</scope>
    <source>
        <strain evidence="7">HGM_15179</strain>
        <tissue evidence="7">Muscle</tissue>
    </source>
</reference>
<evidence type="ECO:0000256" key="4">
    <source>
        <dbReference type="PROSITE-ProRule" id="PRU00047"/>
    </source>
</evidence>
<dbReference type="Proteomes" id="UP000796761">
    <property type="component" value="Unassembled WGS sequence"/>
</dbReference>
<dbReference type="EMBL" id="SWJQ01001730">
    <property type="protein sequence ID" value="TRZ07551.1"/>
    <property type="molecule type" value="Genomic_DNA"/>
</dbReference>
<dbReference type="GO" id="GO:0003676">
    <property type="term" value="F:nucleic acid binding"/>
    <property type="evidence" value="ECO:0007669"/>
    <property type="project" value="InterPro"/>
</dbReference>
<sequence>MPLSPPPGNAHMEATPLSPPPGNAHVEAMPLALPPDTTQATPPAPPTDVSSLARNHRGKKHEQEIIKAPSSDEESSESSISDSECEEYEDHRAKTKGDAIKDNDWEIANKITAFPIMVRQGRRQARKVTWHPVPFSELKELNKAAKEHGRGSHYFRHILEATFAAHTLLPHDIRNIIGCLLTPAGEYLLWERNWKNQLATLVTAYANDTNKPNLILEQIAGEGNYLRPTDQFDILDSALREIASAAKASLTLVPDESVPSQSFTSIKQGVEESFTKFVDRLKAALEKQLESADARKEVLVKMAFLNANATTKSILRALPLDPSPTIDQVIEACIKHQSTEKTVAQAVAQGIAQGVSGAFAVITVKDRQRCFNCGQFGHFIVECPEKEAVEDHGKNHQWINSNPNRWWRQGNGKQSAGW</sequence>
<evidence type="ECO:0000256" key="5">
    <source>
        <dbReference type="SAM" id="MobiDB-lite"/>
    </source>
</evidence>
<dbReference type="PROSITE" id="PS50158">
    <property type="entry name" value="ZF_CCHC"/>
    <property type="match status" value="1"/>
</dbReference>